<dbReference type="InterPro" id="IPR036567">
    <property type="entry name" value="RHF-like"/>
</dbReference>
<dbReference type="Pfam" id="PF02482">
    <property type="entry name" value="Ribosomal_S30AE"/>
    <property type="match status" value="1"/>
</dbReference>
<dbReference type="InterPro" id="IPR003489">
    <property type="entry name" value="RHF/RaiA"/>
</dbReference>
<comment type="caution">
    <text evidence="1">The sequence shown here is derived from an EMBL/GenBank/DDBJ whole genome shotgun (WGS) entry which is preliminary data.</text>
</comment>
<reference evidence="1 2" key="1">
    <citation type="submission" date="2018-06" db="EMBL/GenBank/DDBJ databases">
        <title>Extensive metabolic versatility and redundancy in microbially diverse, dynamic hydrothermal sediments.</title>
        <authorList>
            <person name="Dombrowski N."/>
            <person name="Teske A."/>
            <person name="Baker B.J."/>
        </authorList>
    </citation>
    <scope>NUCLEOTIDE SEQUENCE [LARGE SCALE GENOMIC DNA]</scope>
    <source>
        <strain evidence="1">B36_G15</strain>
    </source>
</reference>
<gene>
    <name evidence="1" type="ORF">DRP53_07440</name>
</gene>
<protein>
    <recommendedName>
        <fullName evidence="3">HPF/RaiA family ribosome-associated protein</fullName>
    </recommendedName>
</protein>
<dbReference type="AlphaFoldDB" id="A0A660SGH3"/>
<evidence type="ECO:0008006" key="3">
    <source>
        <dbReference type="Google" id="ProtNLM"/>
    </source>
</evidence>
<dbReference type="Gene3D" id="3.30.160.100">
    <property type="entry name" value="Ribosome hibernation promotion factor-like"/>
    <property type="match status" value="1"/>
</dbReference>
<dbReference type="EMBL" id="QNBE01000071">
    <property type="protein sequence ID" value="RKX69672.1"/>
    <property type="molecule type" value="Genomic_DNA"/>
</dbReference>
<accession>A0A660SGH3</accession>
<evidence type="ECO:0000313" key="1">
    <source>
        <dbReference type="EMBL" id="RKX69672.1"/>
    </source>
</evidence>
<dbReference type="Proteomes" id="UP000268469">
    <property type="component" value="Unassembled WGS sequence"/>
</dbReference>
<sequence length="99" mass="11840">MDPEIITRDFDLPVEFEAIIKKKYQRLFHYSNRIMSGRMIIGSDGSNYQLEFLLKLRGGQLSVHTKRPNLLVGINNLFDKLRRRLKREEEKLKEHRPRS</sequence>
<name>A0A660SGH3_UNCW3</name>
<organism evidence="1 2">
    <name type="scientific">candidate division WOR-3 bacterium</name>
    <dbReference type="NCBI Taxonomy" id="2052148"/>
    <lineage>
        <taxon>Bacteria</taxon>
        <taxon>Bacteria division WOR-3</taxon>
    </lineage>
</organism>
<dbReference type="SUPFAM" id="SSF69754">
    <property type="entry name" value="Ribosome binding protein Y (YfiA homologue)"/>
    <property type="match status" value="1"/>
</dbReference>
<evidence type="ECO:0000313" key="2">
    <source>
        <dbReference type="Proteomes" id="UP000268469"/>
    </source>
</evidence>
<proteinExistence type="predicted"/>